<dbReference type="Gene3D" id="1.25.40.390">
    <property type="match status" value="1"/>
</dbReference>
<dbReference type="Pfam" id="PF14322">
    <property type="entry name" value="SusD-like_3"/>
    <property type="match status" value="1"/>
</dbReference>
<dbReference type="PROSITE" id="PS51257">
    <property type="entry name" value="PROKAR_LIPOPROTEIN"/>
    <property type="match status" value="1"/>
</dbReference>
<dbReference type="EMBL" id="JABBGH010000002">
    <property type="protein sequence ID" value="NML66248.1"/>
    <property type="molecule type" value="Genomic_DNA"/>
</dbReference>
<evidence type="ECO:0000313" key="9">
    <source>
        <dbReference type="Proteomes" id="UP000559626"/>
    </source>
</evidence>
<keyword evidence="9" id="KW-1185">Reference proteome</keyword>
<reference evidence="8 9" key="1">
    <citation type="submission" date="2020-04" db="EMBL/GenBank/DDBJ databases">
        <title>Hymenobacter polaris sp. nov., isolated from Arctic soil.</title>
        <authorList>
            <person name="Dahal R.H."/>
        </authorList>
    </citation>
    <scope>NUCLEOTIDE SEQUENCE [LARGE SCALE GENOMIC DNA]</scope>
    <source>
        <strain evidence="8 9">RP-2-7</strain>
    </source>
</reference>
<dbReference type="SUPFAM" id="SSF48452">
    <property type="entry name" value="TPR-like"/>
    <property type="match status" value="1"/>
</dbReference>
<dbReference type="Proteomes" id="UP000559626">
    <property type="component" value="Unassembled WGS sequence"/>
</dbReference>
<evidence type="ECO:0000256" key="2">
    <source>
        <dbReference type="ARBA" id="ARBA00006275"/>
    </source>
</evidence>
<evidence type="ECO:0000256" key="4">
    <source>
        <dbReference type="ARBA" id="ARBA00023136"/>
    </source>
</evidence>
<evidence type="ECO:0000256" key="5">
    <source>
        <dbReference type="ARBA" id="ARBA00023237"/>
    </source>
</evidence>
<dbReference type="GO" id="GO:0009279">
    <property type="term" value="C:cell outer membrane"/>
    <property type="evidence" value="ECO:0007669"/>
    <property type="project" value="UniProtKB-SubCell"/>
</dbReference>
<feature type="domain" description="SusD-like N-terminal" evidence="7">
    <location>
        <begin position="94"/>
        <end position="223"/>
    </location>
</feature>
<dbReference type="InterPro" id="IPR012944">
    <property type="entry name" value="SusD_RagB_dom"/>
</dbReference>
<comment type="subcellular location">
    <subcellularLocation>
        <location evidence="1">Cell outer membrane</location>
    </subcellularLocation>
</comment>
<comment type="similarity">
    <text evidence="2">Belongs to the SusD family.</text>
</comment>
<gene>
    <name evidence="8" type="ORF">HHL22_13630</name>
</gene>
<dbReference type="InterPro" id="IPR033985">
    <property type="entry name" value="SusD-like_N"/>
</dbReference>
<name>A0A7Y0AF73_9BACT</name>
<accession>A0A7Y0AF73</accession>
<dbReference type="InterPro" id="IPR011990">
    <property type="entry name" value="TPR-like_helical_dom_sf"/>
</dbReference>
<feature type="domain" description="RagB/SusD" evidence="6">
    <location>
        <begin position="262"/>
        <end position="496"/>
    </location>
</feature>
<dbReference type="CDD" id="cd08977">
    <property type="entry name" value="SusD"/>
    <property type="match status" value="1"/>
</dbReference>
<sequence length="498" mass="54795">MKPRTYFLGLGLLLLAAGCKDYLEQPVLGQYTAGQFFTSDVNAKLAVNAAYVPLSFRDASSNVLWVLGDVASDDALKGSNPGDQADFDNIQSFNITPINAAVEAQWKRDYDGVFRCNVVLDGLPASNTAVSAAVLSQSVGQAKFLRAWYYFQLTTIYGDVPLHLAVSTPEELQSPVVPQAQIFAQVEADCQDAAKLLPDSWTGTDVGRATKGAALALLAKTYLYEKKWALAASTAQLVTAQGYKLLPVFADNFRAATKINSEAIFSVLHTSLLSPSQGNSLNQWFAPRQQNGYGFYYPTKSLVANYEVSSAGVVDPRLDYTIARKGHDYFGVAYDTTWSSTGYLSKKHVQPLSEVPASIKGDGNLNFQAIRYAEVLLIQAEALNENGQGTAALVPLNQVRKRARESYLYDTSLPKAGTVPTGLLPDITTTDQSTLRDAIRRERRSELATEFQRFFDLIRYGQAYATQALRDKPNFNYARNKYFPIPQSERDTNKKLGI</sequence>
<comment type="caution">
    <text evidence="8">The sequence shown here is derived from an EMBL/GenBank/DDBJ whole genome shotgun (WGS) entry which is preliminary data.</text>
</comment>
<keyword evidence="4" id="KW-0472">Membrane</keyword>
<dbReference type="Pfam" id="PF07980">
    <property type="entry name" value="SusD_RagB"/>
    <property type="match status" value="1"/>
</dbReference>
<proteinExistence type="inferred from homology"/>
<organism evidence="8 9">
    <name type="scientific">Hymenobacter polaris</name>
    <dbReference type="NCBI Taxonomy" id="2682546"/>
    <lineage>
        <taxon>Bacteria</taxon>
        <taxon>Pseudomonadati</taxon>
        <taxon>Bacteroidota</taxon>
        <taxon>Cytophagia</taxon>
        <taxon>Cytophagales</taxon>
        <taxon>Hymenobacteraceae</taxon>
        <taxon>Hymenobacter</taxon>
    </lineage>
</organism>
<evidence type="ECO:0000259" key="7">
    <source>
        <dbReference type="Pfam" id="PF14322"/>
    </source>
</evidence>
<protein>
    <submittedName>
        <fullName evidence="8">RagB/SusD family nutrient uptake outer membrane protein</fullName>
    </submittedName>
</protein>
<evidence type="ECO:0000256" key="3">
    <source>
        <dbReference type="ARBA" id="ARBA00022729"/>
    </source>
</evidence>
<keyword evidence="3" id="KW-0732">Signal</keyword>
<dbReference type="AlphaFoldDB" id="A0A7Y0AF73"/>
<evidence type="ECO:0000313" key="8">
    <source>
        <dbReference type="EMBL" id="NML66248.1"/>
    </source>
</evidence>
<evidence type="ECO:0000259" key="6">
    <source>
        <dbReference type="Pfam" id="PF07980"/>
    </source>
</evidence>
<keyword evidence="5" id="KW-0998">Cell outer membrane</keyword>
<evidence type="ECO:0000256" key="1">
    <source>
        <dbReference type="ARBA" id="ARBA00004442"/>
    </source>
</evidence>
<dbReference type="RefSeq" id="WP_169531906.1">
    <property type="nucleotide sequence ID" value="NZ_JABBGH010000002.1"/>
</dbReference>